<evidence type="ECO:0000256" key="2">
    <source>
        <dbReference type="ARBA" id="ARBA00022670"/>
    </source>
</evidence>
<evidence type="ECO:0000313" key="5">
    <source>
        <dbReference type="EMBL" id="DAF88172.1"/>
    </source>
</evidence>
<dbReference type="InterPro" id="IPR007422">
    <property type="entry name" value="Peptidase_Prp"/>
</dbReference>
<dbReference type="EMBL" id="BK015980">
    <property type="protein sequence ID" value="DAF88172.1"/>
    <property type="molecule type" value="Genomic_DNA"/>
</dbReference>
<keyword evidence="3" id="KW-0378">Hydrolase</keyword>
<protein>
    <submittedName>
        <fullName evidence="5">YsxB-like protein</fullName>
    </submittedName>
</protein>
<evidence type="ECO:0000256" key="4">
    <source>
        <dbReference type="ARBA" id="ARBA00022807"/>
    </source>
</evidence>
<dbReference type="InterPro" id="IPR036764">
    <property type="entry name" value="Peptidase_Prp_sf"/>
</dbReference>
<evidence type="ECO:0000256" key="3">
    <source>
        <dbReference type="ARBA" id="ARBA00022801"/>
    </source>
</evidence>
<reference evidence="5" key="1">
    <citation type="journal article" date="2021" name="Proc. Natl. Acad. Sci. U.S.A.">
        <title>A Catalog of Tens of Thousands of Viruses from Human Metagenomes Reveals Hidden Associations with Chronic Diseases.</title>
        <authorList>
            <person name="Tisza M.J."/>
            <person name="Buck C.B."/>
        </authorList>
    </citation>
    <scope>NUCLEOTIDE SEQUENCE</scope>
    <source>
        <strain evidence="5">CtumZ20</strain>
    </source>
</reference>
<dbReference type="GO" id="GO:0006508">
    <property type="term" value="P:proteolysis"/>
    <property type="evidence" value="ECO:0007669"/>
    <property type="project" value="UniProtKB-KW"/>
</dbReference>
<dbReference type="Pfam" id="PF04327">
    <property type="entry name" value="Peptidase_Prp"/>
    <property type="match status" value="1"/>
</dbReference>
<dbReference type="PANTHER" id="PTHR39178">
    <property type="entry name" value="HYPOTHETICAL RIBOSOME-ASSOCIATED PROTEIN"/>
    <property type="match status" value="1"/>
</dbReference>
<sequence>MIDITVRKDRLTVSGHAGYAASGEDIICAAVTALSITLFKSLTDLTEDKIEYDVQPGWVDVKYRDLSEKAKALVDSFFIGICLVADEFPGYIRIL</sequence>
<proteinExistence type="predicted"/>
<dbReference type="GO" id="GO:0042254">
    <property type="term" value="P:ribosome biogenesis"/>
    <property type="evidence" value="ECO:0007669"/>
    <property type="project" value="UniProtKB-KW"/>
</dbReference>
<keyword evidence="4" id="KW-0788">Thiol protease</keyword>
<name>A0A8S5U139_9CAUD</name>
<evidence type="ECO:0000256" key="1">
    <source>
        <dbReference type="ARBA" id="ARBA00022517"/>
    </source>
</evidence>
<dbReference type="SUPFAM" id="SSF118010">
    <property type="entry name" value="TM1457-like"/>
    <property type="match status" value="1"/>
</dbReference>
<dbReference type="GO" id="GO:0008234">
    <property type="term" value="F:cysteine-type peptidase activity"/>
    <property type="evidence" value="ECO:0007669"/>
    <property type="project" value="UniProtKB-KW"/>
</dbReference>
<dbReference type="CDD" id="cd16332">
    <property type="entry name" value="Prp-like"/>
    <property type="match status" value="1"/>
</dbReference>
<dbReference type="PANTHER" id="PTHR39178:SF1">
    <property type="entry name" value="RIBOSOMAL-PROCESSING CYSTEINE PROTEASE PRP"/>
    <property type="match status" value="1"/>
</dbReference>
<dbReference type="Gene3D" id="3.30.70.1490">
    <property type="entry name" value="Cysteine protease Prp"/>
    <property type="match status" value="1"/>
</dbReference>
<keyword evidence="2" id="KW-0645">Protease</keyword>
<organism evidence="5">
    <name type="scientific">Myoviridae sp. ctumZ20</name>
    <dbReference type="NCBI Taxonomy" id="2825201"/>
    <lineage>
        <taxon>Viruses</taxon>
        <taxon>Duplodnaviria</taxon>
        <taxon>Heunggongvirae</taxon>
        <taxon>Uroviricota</taxon>
        <taxon>Caudoviricetes</taxon>
    </lineage>
</organism>
<keyword evidence="1" id="KW-0690">Ribosome biogenesis</keyword>
<accession>A0A8S5U139</accession>